<feature type="coiled-coil region" evidence="1">
    <location>
        <begin position="6"/>
        <end position="47"/>
    </location>
</feature>
<accession>A0AAW1M7W4</accession>
<keyword evidence="1" id="KW-0175">Coiled coil</keyword>
<name>A0AAW1M7W4_POPJA</name>
<protein>
    <submittedName>
        <fullName evidence="2">Uncharacterized protein</fullName>
    </submittedName>
</protein>
<keyword evidence="3" id="KW-1185">Reference proteome</keyword>
<dbReference type="Gene3D" id="3.30.70.1820">
    <property type="entry name" value="L1 transposable element, RRM domain"/>
    <property type="match status" value="1"/>
</dbReference>
<dbReference type="EMBL" id="JASPKY010000058">
    <property type="protein sequence ID" value="KAK9744415.1"/>
    <property type="molecule type" value="Genomic_DNA"/>
</dbReference>
<dbReference type="PANTHER" id="PTHR11505">
    <property type="entry name" value="L1 TRANSPOSABLE ELEMENT-RELATED"/>
    <property type="match status" value="1"/>
</dbReference>
<reference evidence="2 3" key="1">
    <citation type="journal article" date="2024" name="BMC Genomics">
        <title>De novo assembly and annotation of Popillia japonica's genome with initial clues to its potential as an invasive pest.</title>
        <authorList>
            <person name="Cucini C."/>
            <person name="Boschi S."/>
            <person name="Funari R."/>
            <person name="Cardaioli E."/>
            <person name="Iannotti N."/>
            <person name="Marturano G."/>
            <person name="Paoli F."/>
            <person name="Bruttini M."/>
            <person name="Carapelli A."/>
            <person name="Frati F."/>
            <person name="Nardi F."/>
        </authorList>
    </citation>
    <scope>NUCLEOTIDE SEQUENCE [LARGE SCALE GENOMIC DNA]</scope>
    <source>
        <strain evidence="2">DMR45628</strain>
    </source>
</reference>
<gene>
    <name evidence="2" type="ORF">QE152_g7762</name>
</gene>
<evidence type="ECO:0000256" key="1">
    <source>
        <dbReference type="SAM" id="Coils"/>
    </source>
</evidence>
<sequence length="229" mass="26227">MILKIVAKTNTDLSQLQGTVNQLKNENISTQKQIADLENKIEYLENQTRRNNIVIYGVPEDDRETWEATEIKATDIIKNYIKVDISGADVERAHRIGKKVDNEERPIIVRFVNYKYKERILKCAKNLAGTRFAVTENFSARILQQRKLLKPYLMEAKKAGKRAHLKYNKLIIEGKPPNVRLSEECTYMDTIDVHGVAESEFSDKRLCCGVWAPALDSGLQHCSKLCMSI</sequence>
<comment type="caution">
    <text evidence="2">The sequence shown here is derived from an EMBL/GenBank/DDBJ whole genome shotgun (WGS) entry which is preliminary data.</text>
</comment>
<dbReference type="AlphaFoldDB" id="A0AAW1M7W4"/>
<proteinExistence type="predicted"/>
<dbReference type="InterPro" id="IPR004244">
    <property type="entry name" value="Transposase_22"/>
</dbReference>
<evidence type="ECO:0000313" key="2">
    <source>
        <dbReference type="EMBL" id="KAK9744415.1"/>
    </source>
</evidence>
<dbReference type="Proteomes" id="UP001458880">
    <property type="component" value="Unassembled WGS sequence"/>
</dbReference>
<evidence type="ECO:0000313" key="3">
    <source>
        <dbReference type="Proteomes" id="UP001458880"/>
    </source>
</evidence>
<organism evidence="2 3">
    <name type="scientific">Popillia japonica</name>
    <name type="common">Japanese beetle</name>
    <dbReference type="NCBI Taxonomy" id="7064"/>
    <lineage>
        <taxon>Eukaryota</taxon>
        <taxon>Metazoa</taxon>
        <taxon>Ecdysozoa</taxon>
        <taxon>Arthropoda</taxon>
        <taxon>Hexapoda</taxon>
        <taxon>Insecta</taxon>
        <taxon>Pterygota</taxon>
        <taxon>Neoptera</taxon>
        <taxon>Endopterygota</taxon>
        <taxon>Coleoptera</taxon>
        <taxon>Polyphaga</taxon>
        <taxon>Scarabaeiformia</taxon>
        <taxon>Scarabaeidae</taxon>
        <taxon>Rutelinae</taxon>
        <taxon>Popillia</taxon>
    </lineage>
</organism>